<dbReference type="SMART" id="SM00279">
    <property type="entry name" value="HhH2"/>
    <property type="match status" value="1"/>
</dbReference>
<comment type="subcellular location">
    <subcellularLocation>
        <location evidence="2">Nucleus</location>
    </subcellularLocation>
</comment>
<dbReference type="FunFam" id="3.40.50.1010:FF:000002">
    <property type="entry name" value="Exonuclease 1, putative"/>
    <property type="match status" value="1"/>
</dbReference>
<dbReference type="InterPro" id="IPR006086">
    <property type="entry name" value="XPG-I_dom"/>
</dbReference>
<dbReference type="InterPro" id="IPR006085">
    <property type="entry name" value="XPG_DNA_repair_N"/>
</dbReference>
<evidence type="ECO:0000259" key="17">
    <source>
        <dbReference type="SMART" id="SM00485"/>
    </source>
</evidence>
<evidence type="ECO:0000256" key="6">
    <source>
        <dbReference type="ARBA" id="ARBA00022723"/>
    </source>
</evidence>
<evidence type="ECO:0000256" key="13">
    <source>
        <dbReference type="ARBA" id="ARBA00023204"/>
    </source>
</evidence>
<keyword evidence="12" id="KW-0238">DNA-binding</keyword>
<evidence type="ECO:0000256" key="15">
    <source>
        <dbReference type="SAM" id="MobiDB-lite"/>
    </source>
</evidence>
<comment type="similarity">
    <text evidence="3">Belongs to the TEC1 family.</text>
</comment>
<dbReference type="GO" id="GO:0017108">
    <property type="term" value="F:5'-flap endonuclease activity"/>
    <property type="evidence" value="ECO:0007669"/>
    <property type="project" value="TreeGrafter"/>
</dbReference>
<evidence type="ECO:0000256" key="9">
    <source>
        <dbReference type="ARBA" id="ARBA00022839"/>
    </source>
</evidence>
<dbReference type="Proteomes" id="UP000244406">
    <property type="component" value="Unassembled WGS sequence"/>
</dbReference>
<feature type="compositionally biased region" description="Polar residues" evidence="15">
    <location>
        <begin position="1338"/>
        <end position="1355"/>
    </location>
</feature>
<evidence type="ECO:0000256" key="4">
    <source>
        <dbReference type="ARBA" id="ARBA00010563"/>
    </source>
</evidence>
<proteinExistence type="inferred from homology"/>
<reference evidence="18 19" key="1">
    <citation type="submission" date="2017-12" db="EMBL/GenBank/DDBJ databases">
        <title>Genome Sequence of the Amphotericin B-resistant Candida duobushaemulonii strain, B09383.</title>
        <authorList>
            <person name="Chow N.A."/>
            <person name="Gade L."/>
            <person name="Batra D."/>
            <person name="Rowe L.A."/>
            <person name="Loparev V.N."/>
            <person name="Litvintseva A.P."/>
        </authorList>
    </citation>
    <scope>NUCLEOTIDE SEQUENCE [LARGE SCALE GENOMIC DNA]</scope>
    <source>
        <strain evidence="18 19">B09383</strain>
    </source>
</reference>
<evidence type="ECO:0000256" key="11">
    <source>
        <dbReference type="ARBA" id="ARBA00022881"/>
    </source>
</evidence>
<dbReference type="GeneID" id="37002975"/>
<dbReference type="RefSeq" id="XP_025336078.1">
    <property type="nucleotide sequence ID" value="XM_025481460.1"/>
</dbReference>
<dbReference type="SUPFAM" id="SSF47807">
    <property type="entry name" value="5' to 3' exonuclease, C-terminal subdomain"/>
    <property type="match status" value="1"/>
</dbReference>
<comment type="cofactor">
    <cofactor evidence="1">
        <name>Mg(2+)</name>
        <dbReference type="ChEBI" id="CHEBI:18420"/>
    </cofactor>
</comment>
<protein>
    <submittedName>
        <fullName evidence="18">Uncharacterized protein</fullName>
    </submittedName>
</protein>
<dbReference type="CDD" id="cd09857">
    <property type="entry name" value="PIN_EXO1"/>
    <property type="match status" value="1"/>
</dbReference>
<feature type="region of interest" description="Disordered" evidence="15">
    <location>
        <begin position="1218"/>
        <end position="1259"/>
    </location>
</feature>
<dbReference type="InterPro" id="IPR029060">
    <property type="entry name" value="PIN-like_dom_sf"/>
</dbReference>
<dbReference type="EMBL" id="PKFP01000003">
    <property type="protein sequence ID" value="PVH15138.1"/>
    <property type="molecule type" value="Genomic_DNA"/>
</dbReference>
<evidence type="ECO:0000256" key="3">
    <source>
        <dbReference type="ARBA" id="ARBA00008421"/>
    </source>
</evidence>
<dbReference type="FunFam" id="1.10.150.20:FF:000011">
    <property type="entry name" value="exonuclease 1"/>
    <property type="match status" value="1"/>
</dbReference>
<dbReference type="SMART" id="SM00485">
    <property type="entry name" value="XPGN"/>
    <property type="match status" value="1"/>
</dbReference>
<dbReference type="Pfam" id="PF00752">
    <property type="entry name" value="XPG_N"/>
    <property type="match status" value="1"/>
</dbReference>
<dbReference type="InterPro" id="IPR000818">
    <property type="entry name" value="TEA/ATTS_dom"/>
</dbReference>
<evidence type="ECO:0000259" key="16">
    <source>
        <dbReference type="SMART" id="SM00484"/>
    </source>
</evidence>
<evidence type="ECO:0000256" key="8">
    <source>
        <dbReference type="ARBA" id="ARBA00022801"/>
    </source>
</evidence>
<dbReference type="GO" id="GO:0003677">
    <property type="term" value="F:DNA binding"/>
    <property type="evidence" value="ECO:0007669"/>
    <property type="project" value="UniProtKB-KW"/>
</dbReference>
<keyword evidence="7" id="KW-0227">DNA damage</keyword>
<dbReference type="VEuPathDB" id="FungiDB:CXQ87_002975"/>
<feature type="domain" description="XPG N-terminal" evidence="17">
    <location>
        <begin position="833"/>
        <end position="931"/>
    </location>
</feature>
<dbReference type="PANTHER" id="PTHR11081:SF65">
    <property type="entry name" value="DNA DAMAGE-INDUCIBLE PROTEIN DIN7-RELATED"/>
    <property type="match status" value="1"/>
</dbReference>
<evidence type="ECO:0000313" key="19">
    <source>
        <dbReference type="Proteomes" id="UP000244406"/>
    </source>
</evidence>
<comment type="similarity">
    <text evidence="4">Belongs to the XPG/RAD2 endonuclease family. EXO1 subfamily.</text>
</comment>
<dbReference type="Gene3D" id="6.10.20.40">
    <property type="entry name" value="TEA/ATTS domain"/>
    <property type="match status" value="1"/>
</dbReference>
<keyword evidence="19" id="KW-1185">Reference proteome</keyword>
<feature type="region of interest" description="Disordered" evidence="15">
    <location>
        <begin position="159"/>
        <end position="187"/>
    </location>
</feature>
<comment type="caution">
    <text evidence="18">The sequence shown here is derived from an EMBL/GenBank/DDBJ whole genome shotgun (WGS) entry which is preliminary data.</text>
</comment>
<keyword evidence="8" id="KW-0378">Hydrolase</keyword>
<evidence type="ECO:0000256" key="1">
    <source>
        <dbReference type="ARBA" id="ARBA00001946"/>
    </source>
</evidence>
<dbReference type="InterPro" id="IPR044752">
    <property type="entry name" value="PIN-like_EXO1"/>
</dbReference>
<keyword evidence="5" id="KW-0540">Nuclease</keyword>
<keyword evidence="11" id="KW-0267">Excision nuclease</keyword>
<feature type="compositionally biased region" description="Basic and acidic residues" evidence="15">
    <location>
        <begin position="159"/>
        <end position="172"/>
    </location>
</feature>
<dbReference type="GO" id="GO:0046872">
    <property type="term" value="F:metal ion binding"/>
    <property type="evidence" value="ECO:0007669"/>
    <property type="project" value="UniProtKB-KW"/>
</dbReference>
<evidence type="ECO:0000256" key="5">
    <source>
        <dbReference type="ARBA" id="ARBA00022722"/>
    </source>
</evidence>
<organism evidence="18 19">
    <name type="scientific">Candidozyma duobushaemuli</name>
    <dbReference type="NCBI Taxonomy" id="1231522"/>
    <lineage>
        <taxon>Eukaryota</taxon>
        <taxon>Fungi</taxon>
        <taxon>Dikarya</taxon>
        <taxon>Ascomycota</taxon>
        <taxon>Saccharomycotina</taxon>
        <taxon>Pichiomycetes</taxon>
        <taxon>Metschnikowiaceae</taxon>
        <taxon>Candidozyma</taxon>
    </lineage>
</organism>
<feature type="region of interest" description="Disordered" evidence="15">
    <location>
        <begin position="764"/>
        <end position="819"/>
    </location>
</feature>
<dbReference type="SUPFAM" id="SSF88723">
    <property type="entry name" value="PIN domain-like"/>
    <property type="match status" value="1"/>
</dbReference>
<feature type="region of interest" description="Disordered" evidence="15">
    <location>
        <begin position="1401"/>
        <end position="1453"/>
    </location>
</feature>
<dbReference type="GO" id="GO:0006281">
    <property type="term" value="P:DNA repair"/>
    <property type="evidence" value="ECO:0007669"/>
    <property type="project" value="UniProtKB-KW"/>
</dbReference>
<dbReference type="GO" id="GO:0035312">
    <property type="term" value="F:5'-3' DNA exonuclease activity"/>
    <property type="evidence" value="ECO:0007669"/>
    <property type="project" value="InterPro"/>
</dbReference>
<keyword evidence="14" id="KW-0539">Nucleus</keyword>
<evidence type="ECO:0000313" key="18">
    <source>
        <dbReference type="EMBL" id="PVH15138.1"/>
    </source>
</evidence>
<feature type="compositionally biased region" description="Basic and acidic residues" evidence="15">
    <location>
        <begin position="1432"/>
        <end position="1443"/>
    </location>
</feature>
<evidence type="ECO:0000256" key="2">
    <source>
        <dbReference type="ARBA" id="ARBA00004123"/>
    </source>
</evidence>
<feature type="compositionally biased region" description="Polar residues" evidence="15">
    <location>
        <begin position="1249"/>
        <end position="1259"/>
    </location>
</feature>
<evidence type="ECO:0000256" key="14">
    <source>
        <dbReference type="ARBA" id="ARBA00023242"/>
    </source>
</evidence>
<dbReference type="InterPro" id="IPR036279">
    <property type="entry name" value="5-3_exonuclease_C_sf"/>
</dbReference>
<evidence type="ECO:0000256" key="7">
    <source>
        <dbReference type="ARBA" id="ARBA00022763"/>
    </source>
</evidence>
<dbReference type="InterPro" id="IPR008918">
    <property type="entry name" value="HhH2"/>
</dbReference>
<evidence type="ECO:0000256" key="10">
    <source>
        <dbReference type="ARBA" id="ARBA00022842"/>
    </source>
</evidence>
<feature type="region of interest" description="Disordered" evidence="15">
    <location>
        <begin position="1328"/>
        <end position="1372"/>
    </location>
</feature>
<dbReference type="InterPro" id="IPR038096">
    <property type="entry name" value="TEA/ATTS_sf"/>
</dbReference>
<dbReference type="CDD" id="cd09908">
    <property type="entry name" value="H3TH_EXO1"/>
    <property type="match status" value="1"/>
</dbReference>
<dbReference type="GO" id="GO:0003700">
    <property type="term" value="F:DNA-binding transcription factor activity"/>
    <property type="evidence" value="ECO:0007669"/>
    <property type="project" value="InterPro"/>
</dbReference>
<dbReference type="PANTHER" id="PTHR11081">
    <property type="entry name" value="FLAP ENDONUCLEASE FAMILY MEMBER"/>
    <property type="match status" value="1"/>
</dbReference>
<dbReference type="GO" id="GO:0005634">
    <property type="term" value="C:nucleus"/>
    <property type="evidence" value="ECO:0007669"/>
    <property type="project" value="UniProtKB-SubCell"/>
</dbReference>
<evidence type="ECO:0000256" key="12">
    <source>
        <dbReference type="ARBA" id="ARBA00023125"/>
    </source>
</evidence>
<dbReference type="Pfam" id="PF00867">
    <property type="entry name" value="XPG_I"/>
    <property type="match status" value="1"/>
</dbReference>
<dbReference type="InterPro" id="IPR006084">
    <property type="entry name" value="XPG/Rad2"/>
</dbReference>
<keyword evidence="10" id="KW-0460">Magnesium</keyword>
<feature type="domain" description="XPG-I" evidence="16">
    <location>
        <begin position="970"/>
        <end position="1042"/>
    </location>
</feature>
<dbReference type="Gene3D" id="1.10.150.20">
    <property type="entry name" value="5' to 3' exonuclease, C-terminal subdomain"/>
    <property type="match status" value="1"/>
</dbReference>
<dbReference type="Pfam" id="PF01285">
    <property type="entry name" value="TEA"/>
    <property type="match status" value="1"/>
</dbReference>
<dbReference type="PRINTS" id="PR00853">
    <property type="entry name" value="XPGRADSUPER"/>
</dbReference>
<keyword evidence="13" id="KW-0234">DNA repair</keyword>
<accession>A0A2V1AB11</accession>
<keyword evidence="9" id="KW-0269">Exonuclease</keyword>
<dbReference type="Gene3D" id="3.40.50.1010">
    <property type="entry name" value="5'-nuclease"/>
    <property type="match status" value="1"/>
</dbReference>
<dbReference type="InterPro" id="IPR037315">
    <property type="entry name" value="EXO1_H3TH"/>
</dbReference>
<feature type="compositionally biased region" description="Low complexity" evidence="15">
    <location>
        <begin position="780"/>
        <end position="794"/>
    </location>
</feature>
<dbReference type="SMART" id="SM00484">
    <property type="entry name" value="XPGI"/>
    <property type="match status" value="1"/>
</dbReference>
<name>A0A2V1AB11_9ASCO</name>
<sequence length="1466" mass="163126">MKAAAKRLSCFHSLACHTSLVLSSLERPIIPTPRSNAKPGVSITPSFTFGLGLSPSFRFGSPRNINLLSSLSPQRFFNKFAKEKKENPFDSNDVAASPKDGFEHSDTMNDSADIWSLTNDSQYQSLSLNLTSVNEIPSPKSCEPFLSPHDIFLKKPVEMKESKSSPVTKDDTPQSTSSLKRKRSLEDSPCTAVVAEISKSDSPENSSTAYDNLDKATKELWFAELDDVLVRCHKKYKTFKAGQSPGSSLTKLTSQNQVLSKMLYNKTGVRRSSKQIASRLSRLRKVETTKQARSLQDSITALSSEPQSPQVPPLDFTFKKMELSFTYKRAVQGIHEFLLLKDTPTNCPTISAEDLEKEMSSNNRRYKEDFDRIIPQLGTFPSISFRGHELEASSESDFDTTSFCIDNGDFSSFLEFKVSAGQSGAQMLTWKSLTTIYKDEDKVLLSTREQINGYRASDNTFDLQVPFMNHFWSGYLTFLCNGSNNSNDVKNILITQVIYEGENETSGTIHGVLTYEFDVTSNRSSCGNVRVMKVQKVDKAADDDSDENATVLASPFKISPSKSDLRVNTELANQGINDAPKFNPNYDARMSQEMQSRQMMHNAMHVPPQAQSRTPLTAVDPPTAPEFHQASAGQMPQNFNAGFVPTWNTNTQYNQHVHPQMVAQAAAMQAAAQSMPQNMVNGNASIPSEQMSSEKYVPVGPPNPNIANNNQVVMMQRRNDVTEDDMRNGNMMQARPNWQAQMPQNVAGQFMNQPCINSAPASQLHFFPRNDSRPNAMSGASKASENSSKSNNNNITFGPIMGYDPSRDSKPQPKKQKGGMNIHKFSLNPQIIMGVTGLLQQLKEIQQKTTLSEYKGKTLAVDTYGWLHRGLISCAQDLCTDTPTRSYITSVMKKVDMLRYFGVEPYMVFDGSSLPTKEATNAERAARREKARESANMCMKKGDRKQAWKEFMKAAGVTPEMAKSVMVELDRKHVKYVVAPYEADPQMVYLEKIGLVDGILSEDSDLLIFGCQRLITKLNDYGECVTIERADFDKIKRPNLGQFTQEQLRWVAILSGCDYTKGLPGIGLKTAFNLIQKLGSIENVVLSLQAEKKDIPETFLDEAVKATLAFQFQKVFDPSNQILATLYDYPENHDLDMEVVELCCGRTLDAQIHLGICNGKLHPSTFEALLSREQNLATKSSSMVYSSTKQVTGVKKAESFGGTLTKSIESFFQVDKHAKSMTQEKRPDPGRADEKKLSPTSKKLKRISPDSSSKIGSTSNFFKSKLTSSMNLKPDILRATEDSSFLAGDSDVPENSSPCKPIPEVVPMIKESEKLEQYLTDVDDDFEDSQQDELRENSLLQTSMARPPSVASNKSIVEDNDQDGFSNDIEESPVKMKQIGLSWRAKFSLGSEGELQKNAAQKLKVFESDPSSGPATPDNEDLLLSVSQPRSSQKEEYNLSESDKENEEVLPPRSTGFKLSRFAFTG</sequence>
<gene>
    <name evidence="18" type="ORF">CXQ87_002975</name>
</gene>
<feature type="compositionally biased region" description="Basic and acidic residues" evidence="15">
    <location>
        <begin position="1218"/>
        <end position="1237"/>
    </location>
</feature>
<keyword evidence="6" id="KW-0479">Metal-binding</keyword>